<dbReference type="AlphaFoldDB" id="A0A1I4FBK6"/>
<gene>
    <name evidence="1" type="ORF">SAMN04488085_10734</name>
</gene>
<proteinExistence type="predicted"/>
<dbReference type="InParanoid" id="A0A1I4FBK6"/>
<protein>
    <recommendedName>
        <fullName evidence="3">Sodium/hydrogen exchanger family protein</fullName>
    </recommendedName>
</protein>
<dbReference type="STRING" id="504800.SAMN04488085_10734"/>
<evidence type="ECO:0000313" key="1">
    <source>
        <dbReference type="EMBL" id="SFL14247.1"/>
    </source>
</evidence>
<accession>A0A1I4FBK6</accession>
<evidence type="ECO:0000313" key="2">
    <source>
        <dbReference type="Proteomes" id="UP000199152"/>
    </source>
</evidence>
<organism evidence="1 2">
    <name type="scientific">Geodermatophilus ruber</name>
    <dbReference type="NCBI Taxonomy" id="504800"/>
    <lineage>
        <taxon>Bacteria</taxon>
        <taxon>Bacillati</taxon>
        <taxon>Actinomycetota</taxon>
        <taxon>Actinomycetes</taxon>
        <taxon>Geodermatophilales</taxon>
        <taxon>Geodermatophilaceae</taxon>
        <taxon>Geodermatophilus</taxon>
    </lineage>
</organism>
<keyword evidence="2" id="KW-1185">Reference proteome</keyword>
<evidence type="ECO:0008006" key="3">
    <source>
        <dbReference type="Google" id="ProtNLM"/>
    </source>
</evidence>
<reference evidence="2" key="1">
    <citation type="submission" date="2016-10" db="EMBL/GenBank/DDBJ databases">
        <authorList>
            <person name="Varghese N."/>
            <person name="Submissions S."/>
        </authorList>
    </citation>
    <scope>NUCLEOTIDE SEQUENCE [LARGE SCALE GENOMIC DNA]</scope>
    <source>
        <strain evidence="2">DSM 45317</strain>
    </source>
</reference>
<dbReference type="EMBL" id="FOSW01000007">
    <property type="protein sequence ID" value="SFL14247.1"/>
    <property type="molecule type" value="Genomic_DNA"/>
</dbReference>
<dbReference type="Proteomes" id="UP000199152">
    <property type="component" value="Unassembled WGS sequence"/>
</dbReference>
<dbReference type="RefSeq" id="WP_177212766.1">
    <property type="nucleotide sequence ID" value="NZ_FOSW01000007.1"/>
</dbReference>
<name>A0A1I4FBK6_9ACTN</name>
<sequence length="75" mass="7465">MDDVLAIDTLVAAIVVGLWPRAPVPQVVLLLAGGVLIGPHVLDLGRPEDVQVLADVGLGLVAGDAGLICPAGHAA</sequence>